<keyword evidence="1" id="KW-0472">Membrane</keyword>
<name>A0A8S5RWD7_9CAUD</name>
<protein>
    <submittedName>
        <fullName evidence="2">Cytochrome c nitrite reductase</fullName>
    </submittedName>
</protein>
<keyword evidence="1" id="KW-0812">Transmembrane</keyword>
<evidence type="ECO:0000256" key="1">
    <source>
        <dbReference type="SAM" id="Phobius"/>
    </source>
</evidence>
<organism evidence="2">
    <name type="scientific">Siphoviridae sp. ctHip2</name>
    <dbReference type="NCBI Taxonomy" id="2827830"/>
    <lineage>
        <taxon>Viruses</taxon>
        <taxon>Duplodnaviria</taxon>
        <taxon>Heunggongvirae</taxon>
        <taxon>Uroviricota</taxon>
        <taxon>Caudoviricetes</taxon>
    </lineage>
</organism>
<sequence length="40" mass="4555">MKEEKLMKKFIKIAAVTIAVIAWITLSIFVFFALIENGLI</sequence>
<accession>A0A8S5RWD7</accession>
<evidence type="ECO:0000313" key="2">
    <source>
        <dbReference type="EMBL" id="DAF42871.1"/>
    </source>
</evidence>
<feature type="transmembrane region" description="Helical" evidence="1">
    <location>
        <begin position="12"/>
        <end position="35"/>
    </location>
</feature>
<dbReference type="EMBL" id="BK032497">
    <property type="protein sequence ID" value="DAF42871.1"/>
    <property type="molecule type" value="Genomic_DNA"/>
</dbReference>
<reference evidence="2" key="1">
    <citation type="journal article" date="2021" name="Proc. Natl. Acad. Sci. U.S.A.">
        <title>A Catalog of Tens of Thousands of Viruses from Human Metagenomes Reveals Hidden Associations with Chronic Diseases.</title>
        <authorList>
            <person name="Tisza M.J."/>
            <person name="Buck C.B."/>
        </authorList>
    </citation>
    <scope>NUCLEOTIDE SEQUENCE</scope>
    <source>
        <strain evidence="2">CtHip2</strain>
    </source>
</reference>
<proteinExistence type="predicted"/>
<keyword evidence="1" id="KW-1133">Transmembrane helix</keyword>